<geneLocation type="plasmid" evidence="3">
    <name>pDESSD</name>
</geneLocation>
<accession>M1PKT7</accession>
<dbReference type="KEGG" id="dsf:UWK_03611"/>
<evidence type="ECO:0000313" key="3">
    <source>
        <dbReference type="Proteomes" id="UP000011721"/>
    </source>
</evidence>
<dbReference type="Proteomes" id="UP000011721">
    <property type="component" value="Plasmid unnamed"/>
</dbReference>
<proteinExistence type="predicted"/>
<feature type="domain" description="DUF7673" evidence="1">
    <location>
        <begin position="12"/>
        <end position="94"/>
    </location>
</feature>
<dbReference type="AlphaFoldDB" id="M1PKT7"/>
<keyword evidence="2" id="KW-0614">Plasmid</keyword>
<reference evidence="3" key="1">
    <citation type="journal article" date="2013" name="Stand. Genomic Sci.">
        <title>Complete genome sequence of Desulfocapsa sulfexigens, a marine deltaproteobacterium specialized in disproportionating inorganic sulfur compounds.</title>
        <authorList>
            <person name="Finster K.W."/>
            <person name="Kjeldsen K.U."/>
            <person name="Kube M."/>
            <person name="Reinhardt R."/>
            <person name="Mussmann M."/>
            <person name="Amann R."/>
            <person name="Schreiber L."/>
        </authorList>
    </citation>
    <scope>NUCLEOTIDE SEQUENCE [LARGE SCALE GENOMIC DNA]</scope>
    <source>
        <strain evidence="3">DSM 10523 / SB164P1</strain>
        <plasmid evidence="3">pDESSD</plasmid>
    </source>
</reference>
<dbReference type="InterPro" id="IPR056090">
    <property type="entry name" value="DUF7673"/>
</dbReference>
<evidence type="ECO:0000259" key="1">
    <source>
        <dbReference type="Pfam" id="PF24720"/>
    </source>
</evidence>
<dbReference type="RefSeq" id="WP_015405802.1">
    <property type="nucleotide sequence ID" value="NC_020305.1"/>
</dbReference>
<dbReference type="OrthoDB" id="5518732at2"/>
<dbReference type="EMBL" id="CP003986">
    <property type="protein sequence ID" value="AGF80120.1"/>
    <property type="molecule type" value="Genomic_DNA"/>
</dbReference>
<evidence type="ECO:0000313" key="2">
    <source>
        <dbReference type="EMBL" id="AGF80120.1"/>
    </source>
</evidence>
<organism evidence="2 3">
    <name type="scientific">Desulfocapsa sulfexigens (strain DSM 10523 / SB164P1)</name>
    <dbReference type="NCBI Taxonomy" id="1167006"/>
    <lineage>
        <taxon>Bacteria</taxon>
        <taxon>Pseudomonadati</taxon>
        <taxon>Thermodesulfobacteriota</taxon>
        <taxon>Desulfobulbia</taxon>
        <taxon>Desulfobulbales</taxon>
        <taxon>Desulfocapsaceae</taxon>
        <taxon>Desulfocapsa</taxon>
    </lineage>
</organism>
<sequence>MEQIPLDEYIAGVETLVPLAQGDTGGARVAAQVLLSAYNGEDYQLNIVDLGLLDEKHYQAALAVIRGRTELRAEPHTLIFDGDKIFKTLWQDWKGYHVQRRSQLYE</sequence>
<name>M1PKT7_DESSD</name>
<dbReference type="HOGENOM" id="CLU_2218874_0_0_7"/>
<gene>
    <name evidence="2" type="ordered locus">UWK_03611</name>
</gene>
<keyword evidence="3" id="KW-1185">Reference proteome</keyword>
<dbReference type="Pfam" id="PF24720">
    <property type="entry name" value="DUF7673"/>
    <property type="match status" value="1"/>
</dbReference>
<protein>
    <recommendedName>
        <fullName evidence="1">DUF7673 domain-containing protein</fullName>
    </recommendedName>
</protein>